<dbReference type="SMART" id="SM00233">
    <property type="entry name" value="PH"/>
    <property type="match status" value="1"/>
</dbReference>
<feature type="compositionally biased region" description="Pro residues" evidence="2">
    <location>
        <begin position="301"/>
        <end position="313"/>
    </location>
</feature>
<dbReference type="InterPro" id="IPR011992">
    <property type="entry name" value="EF-hand-dom_pair"/>
</dbReference>
<evidence type="ECO:0000313" key="4">
    <source>
        <dbReference type="EMBL" id="RHY29259.1"/>
    </source>
</evidence>
<dbReference type="SUPFAM" id="SSF47473">
    <property type="entry name" value="EF-hand"/>
    <property type="match status" value="1"/>
</dbReference>
<organism evidence="4 5">
    <name type="scientific">Aphanomyces invadans</name>
    <dbReference type="NCBI Taxonomy" id="157072"/>
    <lineage>
        <taxon>Eukaryota</taxon>
        <taxon>Sar</taxon>
        <taxon>Stramenopiles</taxon>
        <taxon>Oomycota</taxon>
        <taxon>Saprolegniomycetes</taxon>
        <taxon>Saprolegniales</taxon>
        <taxon>Verrucalvaceae</taxon>
        <taxon>Aphanomyces</taxon>
    </lineage>
</organism>
<sequence length="899" mass="101383">MDFDVLTTNEQGHRRATKSLQTLFFMPHCGKQLYQNVLLANWESLQYVFILGNSFSAYDDRVVAAADRHKSIFSALVPYVDEVAVGKIAKSWDEYVQYDAAFNDMRYGRPRDAPLIKTWHNIVRISLESKGVIGFIEVPDMKRRSLESVRPLILQTVDDTPPDFQFVLDSGEPLSRRQEATHLIADHYPCLKIRANTKRMTKSSMFPKTGSSSHSTMVSAGKFTVYNANGDTFETWVPTEYTFGQLRKDAARYWSIPDLESQLVDNDGCLWPEEANILTLLDAHELRLKKMVLTCKQQPRPSSPPPSTSPLPSQPSRHHTFIHTNYEQRLWYIFTYYCVHGDALDLLTMTAYQFHRFLKDCGLFNSRQFTPAMGDIIYAFEGKGKLSKQQGSPPSAHSIAAPPWSNKGIGGYKTSNASKSTTPSRLGSGKLDYDGFLNALLTIASRVQPHATDPDDAFTHLLVKYVLPNAATWAQHAWLDHTDALQQPDVHRFVSKFSPPLFEMFMFYTNQPVTDATKDSGHWMTFSDCMRFMQDFRFTELLLTTQECPELFLAACSSTMRPPFSDNDPTDESLFRRETMSFPAFLDMLGRAGLVALTRHRRGLEPLKCVKAVFHHMTRSLRGSRALEIMHNHGPVAIYASRFYAGSVAFNNKFLDMWRIEGSPDYVTGALPTAAPPLTRGRASLHHIVHYSPPHSPTRRSSATEVAAVRPFDMTLSPPLSKNLNAQHEMGNPTADSHTTAVERAIESNRRGSANGDGGAADDAVVGVLLKGAVFRKYGTWSAPHRRFVWLSDDRKQLHWRPLNKPDQRNDGLTLASVDGLLSGHVDSTRYAFMKYLTEGKPHRHAAIPNFSRLEKYVQRCFSIVAKDSRLDLEADSEATRDAWIDALRTLVPRGTTVQ</sequence>
<feature type="region of interest" description="Disordered" evidence="2">
    <location>
        <begin position="296"/>
        <end position="316"/>
    </location>
</feature>
<dbReference type="InterPro" id="IPR012942">
    <property type="entry name" value="SRR1-like"/>
</dbReference>
<dbReference type="InterPro" id="IPR001849">
    <property type="entry name" value="PH_domain"/>
</dbReference>
<dbReference type="GO" id="GO:0005634">
    <property type="term" value="C:nucleus"/>
    <property type="evidence" value="ECO:0007669"/>
    <property type="project" value="TreeGrafter"/>
</dbReference>
<protein>
    <recommendedName>
        <fullName evidence="3">PH domain-containing protein</fullName>
    </recommendedName>
</protein>
<dbReference type="VEuPathDB" id="FungiDB:H310_01915"/>
<dbReference type="GO" id="GO:0005737">
    <property type="term" value="C:cytoplasm"/>
    <property type="evidence" value="ECO:0007669"/>
    <property type="project" value="TreeGrafter"/>
</dbReference>
<dbReference type="Gene3D" id="2.30.29.30">
    <property type="entry name" value="Pleckstrin-homology domain (PH domain)/Phosphotyrosine-binding domain (PTB)"/>
    <property type="match status" value="1"/>
</dbReference>
<dbReference type="AlphaFoldDB" id="A0A418AUY7"/>
<comment type="caution">
    <text evidence="4">The sequence shown here is derived from an EMBL/GenBank/DDBJ whole genome shotgun (WGS) entry which is preliminary data.</text>
</comment>
<evidence type="ECO:0000256" key="2">
    <source>
        <dbReference type="SAM" id="MobiDB-lite"/>
    </source>
</evidence>
<gene>
    <name evidence="4" type="ORF">DYB32_005292</name>
</gene>
<dbReference type="Proteomes" id="UP000285060">
    <property type="component" value="Unassembled WGS sequence"/>
</dbReference>
<dbReference type="Gene3D" id="1.10.238.10">
    <property type="entry name" value="EF-hand"/>
    <property type="match status" value="1"/>
</dbReference>
<dbReference type="PROSITE" id="PS50003">
    <property type="entry name" value="PH_DOMAIN"/>
    <property type="match status" value="1"/>
</dbReference>
<dbReference type="InterPro" id="IPR011993">
    <property type="entry name" value="PH-like_dom_sf"/>
</dbReference>
<evidence type="ECO:0000256" key="1">
    <source>
        <dbReference type="ARBA" id="ARBA00009856"/>
    </source>
</evidence>
<feature type="domain" description="PH" evidence="3">
    <location>
        <begin position="767"/>
        <end position="893"/>
    </location>
</feature>
<dbReference type="EMBL" id="QUSY01000463">
    <property type="protein sequence ID" value="RHY29259.1"/>
    <property type="molecule type" value="Genomic_DNA"/>
</dbReference>
<dbReference type="PANTHER" id="PTHR28626:SF3">
    <property type="entry name" value="SRR1-LIKE PROTEIN"/>
    <property type="match status" value="1"/>
</dbReference>
<reference evidence="4 5" key="1">
    <citation type="submission" date="2018-08" db="EMBL/GenBank/DDBJ databases">
        <title>Aphanomyces genome sequencing and annotation.</title>
        <authorList>
            <person name="Minardi D."/>
            <person name="Oidtmann B."/>
            <person name="Van Der Giezen M."/>
            <person name="Studholme D.J."/>
        </authorList>
    </citation>
    <scope>NUCLEOTIDE SEQUENCE [LARGE SCALE GENOMIC DNA]</scope>
    <source>
        <strain evidence="4 5">NJM0002</strain>
    </source>
</reference>
<dbReference type="VEuPathDB" id="FungiDB:H310_01917"/>
<comment type="similarity">
    <text evidence="1">Belongs to the SRR1 family.</text>
</comment>
<dbReference type="SUPFAM" id="SSF50729">
    <property type="entry name" value="PH domain-like"/>
    <property type="match status" value="1"/>
</dbReference>
<keyword evidence="5" id="KW-1185">Reference proteome</keyword>
<evidence type="ECO:0000259" key="3">
    <source>
        <dbReference type="PROSITE" id="PS50003"/>
    </source>
</evidence>
<dbReference type="PANTHER" id="PTHR28626">
    <property type="entry name" value="SRR1-LIKE PROTEIN"/>
    <property type="match status" value="1"/>
</dbReference>
<proteinExistence type="inferred from homology"/>
<dbReference type="InterPro" id="IPR040044">
    <property type="entry name" value="SRR1L"/>
</dbReference>
<dbReference type="Pfam" id="PF07985">
    <property type="entry name" value="SRR1"/>
    <property type="match status" value="1"/>
</dbReference>
<accession>A0A418AUY7</accession>
<evidence type="ECO:0000313" key="5">
    <source>
        <dbReference type="Proteomes" id="UP000285060"/>
    </source>
</evidence>
<name>A0A418AUY7_9STRA</name>